<proteinExistence type="predicted"/>
<feature type="region of interest" description="Disordered" evidence="1">
    <location>
        <begin position="267"/>
        <end position="309"/>
    </location>
</feature>
<dbReference type="EMBL" id="SLZV01000005">
    <property type="protein sequence ID" value="TCS69112.1"/>
    <property type="molecule type" value="Genomic_DNA"/>
</dbReference>
<gene>
    <name evidence="4" type="ORF">EDD74_10599</name>
    <name evidence="3" type="ORF">FAEUMB_01500</name>
</gene>
<evidence type="ECO:0000313" key="6">
    <source>
        <dbReference type="Proteomes" id="UP000702954"/>
    </source>
</evidence>
<feature type="domain" description="FHA" evidence="2">
    <location>
        <begin position="434"/>
        <end position="485"/>
    </location>
</feature>
<evidence type="ECO:0000313" key="4">
    <source>
        <dbReference type="EMBL" id="TCS69112.1"/>
    </source>
</evidence>
<keyword evidence="6" id="KW-1185">Reference proteome</keyword>
<dbReference type="CDD" id="cd00060">
    <property type="entry name" value="FHA"/>
    <property type="match status" value="1"/>
</dbReference>
<dbReference type="SMART" id="SM00240">
    <property type="entry name" value="FHA"/>
    <property type="match status" value="1"/>
</dbReference>
<organism evidence="4 5">
    <name type="scientific">Faecalimonas umbilicata</name>
    <dbReference type="NCBI Taxonomy" id="1912855"/>
    <lineage>
        <taxon>Bacteria</taxon>
        <taxon>Bacillati</taxon>
        <taxon>Bacillota</taxon>
        <taxon>Clostridia</taxon>
        <taxon>Lachnospirales</taxon>
        <taxon>Lachnospiraceae</taxon>
        <taxon>Faecalimonas</taxon>
    </lineage>
</organism>
<dbReference type="InterPro" id="IPR008984">
    <property type="entry name" value="SMAD_FHA_dom_sf"/>
</dbReference>
<dbReference type="GeneID" id="97505625"/>
<evidence type="ECO:0000313" key="5">
    <source>
        <dbReference type="Proteomes" id="UP000294613"/>
    </source>
</evidence>
<name>A0A4R3JQJ2_9FIRM</name>
<protein>
    <submittedName>
        <fullName evidence="4">FHA domain-containing protein</fullName>
    </submittedName>
</protein>
<accession>A0A4R3JQJ2</accession>
<dbReference type="AlphaFoldDB" id="A0A4R3JQJ2"/>
<dbReference type="Pfam" id="PF00498">
    <property type="entry name" value="FHA"/>
    <property type="match status" value="1"/>
</dbReference>
<dbReference type="RefSeq" id="WP_116441381.1">
    <property type="nucleotide sequence ID" value="NZ_AP031411.1"/>
</dbReference>
<dbReference type="InterPro" id="IPR000253">
    <property type="entry name" value="FHA_dom"/>
</dbReference>
<evidence type="ECO:0000256" key="1">
    <source>
        <dbReference type="SAM" id="MobiDB-lite"/>
    </source>
</evidence>
<sequence length="511" mass="57812">MTKEVKKLLLVIWMTVVAVCCLPTITVAEEGAAKSDEREEMISDAVLPVAVGYRNDSGEVSYYLNGTSFLINEQAVLTNKHVAVPDEILLEKIMEEHALNELPEKDERLGIYVMTGKNMFVPAKIHASVQSDRMDFAVLQLSSKLYDRESLTLGEGVPPEEGNPITFVGCSGEGYREKILEKIPQISERGEVIRLSESEEVPDGENDKVIEHNIPLYGAGAGSPLLNANREVVGINVFQEGMVPYAVQIYHIRKALDTFEIPYKKPETMAEGEKQTEKHTEQAEKERKRFSKKIDSLENRENQNGGETGRTGVILAVFGGMAAMIWMSVHTNQKKHAEKNGARMQHTYQQMQTSKRQVRQVDGRTESRYSPGRRKREEEREWNMEEYMMASEGVGETTLLNAAGGETTVLHNAEFAYLLRKDTGERILINTQPFLIGKEQRKVNYCIRDNTSVSRCHAKISKQGWQYYIEDQNSTNGTYVEGKALHPYQETALSDNVTIRLSDEVFEFHFM</sequence>
<dbReference type="Gene3D" id="2.40.10.120">
    <property type="match status" value="1"/>
</dbReference>
<feature type="region of interest" description="Disordered" evidence="1">
    <location>
        <begin position="338"/>
        <end position="378"/>
    </location>
</feature>
<evidence type="ECO:0000313" key="3">
    <source>
        <dbReference type="EMBL" id="GBU03609.1"/>
    </source>
</evidence>
<dbReference type="PROSITE" id="PS50006">
    <property type="entry name" value="FHA_DOMAIN"/>
    <property type="match status" value="1"/>
</dbReference>
<feature type="compositionally biased region" description="Basic and acidic residues" evidence="1">
    <location>
        <begin position="267"/>
        <end position="301"/>
    </location>
</feature>
<feature type="compositionally biased region" description="Polar residues" evidence="1">
    <location>
        <begin position="346"/>
        <end position="355"/>
    </location>
</feature>
<dbReference type="Pfam" id="PF13365">
    <property type="entry name" value="Trypsin_2"/>
    <property type="match status" value="1"/>
</dbReference>
<comment type="caution">
    <text evidence="4">The sequence shown here is derived from an EMBL/GenBank/DDBJ whole genome shotgun (WGS) entry which is preliminary data.</text>
</comment>
<dbReference type="SUPFAM" id="SSF49879">
    <property type="entry name" value="SMAD/FHA domain"/>
    <property type="match status" value="1"/>
</dbReference>
<dbReference type="InterPro" id="IPR009003">
    <property type="entry name" value="Peptidase_S1_PA"/>
</dbReference>
<dbReference type="Proteomes" id="UP000294613">
    <property type="component" value="Unassembled WGS sequence"/>
</dbReference>
<dbReference type="Gene3D" id="2.60.200.20">
    <property type="match status" value="1"/>
</dbReference>
<reference evidence="3 6" key="1">
    <citation type="journal article" date="2018" name="Int. J. Syst. Evol. Microbiol.">
        <title>Draft Genome Sequence of Faecalimonas umbilicata JCM 30896T, an Acetate-Producing Bacterium Isolated from Human Feces.</title>
        <authorList>
            <person name="Sakamoto M."/>
            <person name="Ikeyama N."/>
            <person name="Yuki M."/>
            <person name="Ohkuma M."/>
        </authorList>
    </citation>
    <scope>NUCLEOTIDE SEQUENCE [LARGE SCALE GENOMIC DNA]</scope>
    <source>
        <strain evidence="3 6">EGH7</strain>
    </source>
</reference>
<dbReference type="SUPFAM" id="SSF50494">
    <property type="entry name" value="Trypsin-like serine proteases"/>
    <property type="match status" value="1"/>
</dbReference>
<reference evidence="4 5" key="2">
    <citation type="submission" date="2019-03" db="EMBL/GenBank/DDBJ databases">
        <title>Genomic Encyclopedia of Type Strains, Phase IV (KMG-IV): sequencing the most valuable type-strain genomes for metagenomic binning, comparative biology and taxonomic classification.</title>
        <authorList>
            <person name="Goeker M."/>
        </authorList>
    </citation>
    <scope>NUCLEOTIDE SEQUENCE [LARGE SCALE GENOMIC DNA]</scope>
    <source>
        <strain evidence="4 5">DSM 103426</strain>
    </source>
</reference>
<dbReference type="EMBL" id="BHEO01000002">
    <property type="protein sequence ID" value="GBU03609.1"/>
    <property type="molecule type" value="Genomic_DNA"/>
</dbReference>
<evidence type="ECO:0000259" key="2">
    <source>
        <dbReference type="PROSITE" id="PS50006"/>
    </source>
</evidence>
<dbReference type="Proteomes" id="UP000702954">
    <property type="component" value="Unassembled WGS sequence"/>
</dbReference>